<dbReference type="PANTHER" id="PTHR32054:SF9">
    <property type="entry name" value="OS04G0116200 PROTEIN"/>
    <property type="match status" value="1"/>
</dbReference>
<proteinExistence type="inferred from homology"/>
<dbReference type="RefSeq" id="XP_073106363.1">
    <property type="nucleotide sequence ID" value="XM_073250262.1"/>
</dbReference>
<evidence type="ECO:0000256" key="2">
    <source>
        <dbReference type="ARBA" id="ARBA00023054"/>
    </source>
</evidence>
<organism evidence="4 5">
    <name type="scientific">Elaeis guineensis var. tenera</name>
    <name type="common">Oil palm</name>
    <dbReference type="NCBI Taxonomy" id="51953"/>
    <lineage>
        <taxon>Eukaryota</taxon>
        <taxon>Viridiplantae</taxon>
        <taxon>Streptophyta</taxon>
        <taxon>Embryophyta</taxon>
        <taxon>Tracheophyta</taxon>
        <taxon>Spermatophyta</taxon>
        <taxon>Magnoliopsida</taxon>
        <taxon>Liliopsida</taxon>
        <taxon>Arecaceae</taxon>
        <taxon>Arecoideae</taxon>
        <taxon>Cocoseae</taxon>
        <taxon>Elaeidinae</taxon>
        <taxon>Elaeis</taxon>
    </lineage>
</organism>
<reference evidence="5" key="1">
    <citation type="submission" date="2025-08" db="UniProtKB">
        <authorList>
            <consortium name="RefSeq"/>
        </authorList>
    </citation>
    <scope>IDENTIFICATION</scope>
</reference>
<evidence type="ECO:0000313" key="5">
    <source>
        <dbReference type="RefSeq" id="XP_019710891.1"/>
    </source>
</evidence>
<sequence>MHQWLKAFLGTCLHRHTQNSQFEDHPVLVVKEEEQNMETEEGGVMVTRGEIDTRAPFRSVKEAVILFGERVLSGEDYTNKLNEMRFVASTSKHRPSHIGSMKAELEETKKNLEKAREESLEMANCLSSLRAELEVTKNELKHMKERESEKRVIELEIEDLKFVESTTKIQVEKPVIKEGMELQKNRSVKFADPPTLAQVLEEQVFERQLSVDSATDPMKKRKKKKAFIPFIGVIFSKKKGYQEGASPKAHRS</sequence>
<protein>
    <submittedName>
        <fullName evidence="5">WEB family protein At3g51220 isoform X1</fullName>
    </submittedName>
</protein>
<dbReference type="GeneID" id="105059416"/>
<gene>
    <name evidence="5" type="primary">LOC105059416</name>
</gene>
<name>A0A6J0PS35_ELAGV</name>
<dbReference type="AlphaFoldDB" id="A0A6J0PS35"/>
<evidence type="ECO:0000313" key="4">
    <source>
        <dbReference type="Proteomes" id="UP000504607"/>
    </source>
</evidence>
<dbReference type="Proteomes" id="UP000504607">
    <property type="component" value="Chromosome 16"/>
</dbReference>
<accession>A0A6J0PS35</accession>
<dbReference type="OrthoDB" id="4585693at2759"/>
<feature type="coiled-coil region" evidence="3">
    <location>
        <begin position="98"/>
        <end position="150"/>
    </location>
</feature>
<dbReference type="RefSeq" id="XP_019710891.1">
    <property type="nucleotide sequence ID" value="XM_019855332.2"/>
</dbReference>
<dbReference type="InParanoid" id="A0A6J0PS35"/>
<comment type="similarity">
    <text evidence="1">Belongs to the WEB family.</text>
</comment>
<dbReference type="GO" id="GO:0009903">
    <property type="term" value="P:chloroplast avoidance movement"/>
    <property type="evidence" value="ECO:0007669"/>
    <property type="project" value="TreeGrafter"/>
</dbReference>
<dbReference type="GO" id="GO:0005829">
    <property type="term" value="C:cytosol"/>
    <property type="evidence" value="ECO:0007669"/>
    <property type="project" value="TreeGrafter"/>
</dbReference>
<dbReference type="KEGG" id="egu:105059416"/>
<evidence type="ECO:0000256" key="3">
    <source>
        <dbReference type="SAM" id="Coils"/>
    </source>
</evidence>
<keyword evidence="2 3" id="KW-0175">Coiled coil</keyword>
<keyword evidence="4" id="KW-1185">Reference proteome</keyword>
<dbReference type="GO" id="GO:0009904">
    <property type="term" value="P:chloroplast accumulation movement"/>
    <property type="evidence" value="ECO:0007669"/>
    <property type="project" value="TreeGrafter"/>
</dbReference>
<dbReference type="FunCoup" id="A0A6J0PS35">
    <property type="interactions" value="1263"/>
</dbReference>
<dbReference type="PANTHER" id="PTHR32054">
    <property type="entry name" value="HEAVY CHAIN, PUTATIVE, EXPRESSED-RELATED-RELATED"/>
    <property type="match status" value="1"/>
</dbReference>
<evidence type="ECO:0000256" key="1">
    <source>
        <dbReference type="ARBA" id="ARBA00005485"/>
    </source>
</evidence>